<accession>A0A8D8BJ07</accession>
<organism evidence="2">
    <name type="scientific">Culex pipiens</name>
    <name type="common">House mosquito</name>
    <dbReference type="NCBI Taxonomy" id="7175"/>
    <lineage>
        <taxon>Eukaryota</taxon>
        <taxon>Metazoa</taxon>
        <taxon>Ecdysozoa</taxon>
        <taxon>Arthropoda</taxon>
        <taxon>Hexapoda</taxon>
        <taxon>Insecta</taxon>
        <taxon>Pterygota</taxon>
        <taxon>Neoptera</taxon>
        <taxon>Endopterygota</taxon>
        <taxon>Diptera</taxon>
        <taxon>Nematocera</taxon>
        <taxon>Culicoidea</taxon>
        <taxon>Culicidae</taxon>
        <taxon>Culicinae</taxon>
        <taxon>Culicini</taxon>
        <taxon>Culex</taxon>
        <taxon>Culex</taxon>
    </lineage>
</organism>
<sequence length="171" mass="18642">MPTAVSRPRPLNDVTPNGRQRTGSITCGGRSCHYRAVYSRGVEAARILNPHRTVTSNGDLMPWIGSNVPVATESSTRRCPVLILSPVLLLLVAVVSGQLRALGTDNGRVRFETAGESWQCKGTHSSRSWQLLQNQLEPGADSPKSDVRTFSRLESKMTSSYGSCSSRRLCL</sequence>
<dbReference type="AlphaFoldDB" id="A0A8D8BJ07"/>
<evidence type="ECO:0000313" key="2">
    <source>
        <dbReference type="EMBL" id="CAG6476754.1"/>
    </source>
</evidence>
<name>A0A8D8BJ07_CULPI</name>
<protein>
    <submittedName>
        <fullName evidence="2">(northern house mosquito) hypothetical protein</fullName>
    </submittedName>
</protein>
<dbReference type="EMBL" id="HBUE01079170">
    <property type="protein sequence ID" value="CAG6476754.1"/>
    <property type="molecule type" value="Transcribed_RNA"/>
</dbReference>
<proteinExistence type="predicted"/>
<feature type="region of interest" description="Disordered" evidence="1">
    <location>
        <begin position="1"/>
        <end position="22"/>
    </location>
</feature>
<reference evidence="2" key="1">
    <citation type="submission" date="2021-05" db="EMBL/GenBank/DDBJ databases">
        <authorList>
            <person name="Alioto T."/>
            <person name="Alioto T."/>
            <person name="Gomez Garrido J."/>
        </authorList>
    </citation>
    <scope>NUCLEOTIDE SEQUENCE</scope>
</reference>
<evidence type="ECO:0000256" key="1">
    <source>
        <dbReference type="SAM" id="MobiDB-lite"/>
    </source>
</evidence>